<comment type="caution">
    <text evidence="1">The sequence shown here is derived from an EMBL/GenBank/DDBJ whole genome shotgun (WGS) entry which is preliminary data.</text>
</comment>
<dbReference type="Proteomes" id="UP001234178">
    <property type="component" value="Unassembled WGS sequence"/>
</dbReference>
<keyword evidence="2" id="KW-1185">Reference proteome</keyword>
<gene>
    <name evidence="1" type="ORF">OUZ56_010138</name>
</gene>
<organism evidence="1 2">
    <name type="scientific">Daphnia magna</name>
    <dbReference type="NCBI Taxonomy" id="35525"/>
    <lineage>
        <taxon>Eukaryota</taxon>
        <taxon>Metazoa</taxon>
        <taxon>Ecdysozoa</taxon>
        <taxon>Arthropoda</taxon>
        <taxon>Crustacea</taxon>
        <taxon>Branchiopoda</taxon>
        <taxon>Diplostraca</taxon>
        <taxon>Cladocera</taxon>
        <taxon>Anomopoda</taxon>
        <taxon>Daphniidae</taxon>
        <taxon>Daphnia</taxon>
    </lineage>
</organism>
<reference evidence="1 2" key="1">
    <citation type="journal article" date="2023" name="Nucleic Acids Res.">
        <title>The hologenome of Daphnia magna reveals possible DNA methylation and microbiome-mediated evolution of the host genome.</title>
        <authorList>
            <person name="Chaturvedi A."/>
            <person name="Li X."/>
            <person name="Dhandapani V."/>
            <person name="Marshall H."/>
            <person name="Kissane S."/>
            <person name="Cuenca-Cambronero M."/>
            <person name="Asole G."/>
            <person name="Calvet F."/>
            <person name="Ruiz-Romero M."/>
            <person name="Marangio P."/>
            <person name="Guigo R."/>
            <person name="Rago D."/>
            <person name="Mirbahai L."/>
            <person name="Eastwood N."/>
            <person name="Colbourne J.K."/>
            <person name="Zhou J."/>
            <person name="Mallon E."/>
            <person name="Orsini L."/>
        </authorList>
    </citation>
    <scope>NUCLEOTIDE SEQUENCE [LARGE SCALE GENOMIC DNA]</scope>
    <source>
        <strain evidence="1">LRV0_1</strain>
    </source>
</reference>
<evidence type="ECO:0000313" key="1">
    <source>
        <dbReference type="EMBL" id="KAK4024717.1"/>
    </source>
</evidence>
<accession>A0ABR0AHX3</accession>
<sequence length="134" mass="15032">MAENSPPSAASVKEKVQKSREMEKMCITNLRERQQELLKARKVDVDAVYAHQLVVKRLYEELDNVVVDPNNKNVKVRPADRGMQLLYVADQPGSLGASFFVTTLFRMLPCLGRCGKFEALGLPSTASLLHMQLI</sequence>
<name>A0ABR0AHX3_9CRUS</name>
<evidence type="ECO:0000313" key="2">
    <source>
        <dbReference type="Proteomes" id="UP001234178"/>
    </source>
</evidence>
<proteinExistence type="predicted"/>
<dbReference type="EMBL" id="JAOYFB010000037">
    <property type="protein sequence ID" value="KAK4024717.1"/>
    <property type="molecule type" value="Genomic_DNA"/>
</dbReference>
<protein>
    <submittedName>
        <fullName evidence="1">Uncharacterized protein</fullName>
    </submittedName>
</protein>